<dbReference type="InterPro" id="IPR042100">
    <property type="entry name" value="Bug_dom1"/>
</dbReference>
<dbReference type="PIRSF" id="PIRSF017082">
    <property type="entry name" value="YflP"/>
    <property type="match status" value="1"/>
</dbReference>
<dbReference type="Pfam" id="PF03401">
    <property type="entry name" value="TctC"/>
    <property type="match status" value="1"/>
</dbReference>
<comment type="similarity">
    <text evidence="1">Belongs to the UPF0065 (bug) family.</text>
</comment>
<gene>
    <name evidence="3" type="ORF">J5474_18830</name>
</gene>
<comment type="caution">
    <text evidence="3">The sequence shown here is derived from an EMBL/GenBank/DDBJ whole genome shotgun (WGS) entry which is preliminary data.</text>
</comment>
<sequence length="322" mass="33360">MTMKSLTLGIAVGAVLTATSALADYPERAVTIIVPFSAGGNTDSIARIAAEHLSDELGRPVVVENRGGGGGTIGSAMVAKADADGYTLLFGTTGTHNVNPRLREVDYDPIADFTPISAGVVSSVLIVANPEVQADTLADLMTLTASDAGAAMNFSSGGVGTVAHVAGELYNQKTGSHLLHIPYGGAGEAMNDLVAGRVQLNMNNVPAFLSHIESGAVKPLAIAAEKRSKLLPDVPTTAEQGLNGFVMGSWYGLMGPKGLPENVVQILFDAMATLDEDATVVERYKALGLEAAPSESPAAFADFIAAGYVWWGETLDNPVFKE</sequence>
<dbReference type="Gene3D" id="3.40.190.150">
    <property type="entry name" value="Bordetella uptake gene, domain 1"/>
    <property type="match status" value="1"/>
</dbReference>
<protein>
    <submittedName>
        <fullName evidence="3">Tripartite tricarboxylate transporter substrate binding protein</fullName>
    </submittedName>
</protein>
<dbReference type="Proteomes" id="UP000675940">
    <property type="component" value="Unassembled WGS sequence"/>
</dbReference>
<name>A0A940MTF2_9RHOB</name>
<evidence type="ECO:0000313" key="4">
    <source>
        <dbReference type="Proteomes" id="UP000675940"/>
    </source>
</evidence>
<dbReference type="CDD" id="cd07012">
    <property type="entry name" value="PBP2_Bug_TTT"/>
    <property type="match status" value="1"/>
</dbReference>
<evidence type="ECO:0000313" key="3">
    <source>
        <dbReference type="EMBL" id="MBP0484531.1"/>
    </source>
</evidence>
<dbReference type="Gene3D" id="3.40.190.10">
    <property type="entry name" value="Periplasmic binding protein-like II"/>
    <property type="match status" value="1"/>
</dbReference>
<keyword evidence="2" id="KW-0732">Signal</keyword>
<proteinExistence type="inferred from homology"/>
<dbReference type="InterPro" id="IPR005064">
    <property type="entry name" value="BUG"/>
</dbReference>
<feature type="chain" id="PRO_5036797719" evidence="2">
    <location>
        <begin position="24"/>
        <end position="322"/>
    </location>
</feature>
<evidence type="ECO:0000256" key="1">
    <source>
        <dbReference type="ARBA" id="ARBA00006987"/>
    </source>
</evidence>
<accession>A0A940MTF2</accession>
<organism evidence="3 4">
    <name type="scientific">Sagittula salina</name>
    <dbReference type="NCBI Taxonomy" id="2820268"/>
    <lineage>
        <taxon>Bacteria</taxon>
        <taxon>Pseudomonadati</taxon>
        <taxon>Pseudomonadota</taxon>
        <taxon>Alphaproteobacteria</taxon>
        <taxon>Rhodobacterales</taxon>
        <taxon>Roseobacteraceae</taxon>
        <taxon>Sagittula</taxon>
    </lineage>
</organism>
<reference evidence="3" key="1">
    <citation type="submission" date="2021-03" db="EMBL/GenBank/DDBJ databases">
        <title>Sagittula salina sp. nov. strain M10.9X isolated from the marine waste.</title>
        <authorList>
            <person name="Satari L."/>
            <person name="Molina-Menor E."/>
            <person name="Vidal-Verdu A."/>
            <person name="Pascual J."/>
            <person name="Pereto J."/>
            <person name="Porcar M."/>
        </authorList>
    </citation>
    <scope>NUCLEOTIDE SEQUENCE</scope>
    <source>
        <strain evidence="3">M10.9X</strain>
    </source>
</reference>
<evidence type="ECO:0000256" key="2">
    <source>
        <dbReference type="SAM" id="SignalP"/>
    </source>
</evidence>
<feature type="signal peptide" evidence="2">
    <location>
        <begin position="1"/>
        <end position="23"/>
    </location>
</feature>
<keyword evidence="4" id="KW-1185">Reference proteome</keyword>
<dbReference type="RefSeq" id="WP_209362975.1">
    <property type="nucleotide sequence ID" value="NZ_JAGISH010000014.1"/>
</dbReference>
<dbReference type="AlphaFoldDB" id="A0A940MTF2"/>
<dbReference type="PANTHER" id="PTHR42928">
    <property type="entry name" value="TRICARBOXYLATE-BINDING PROTEIN"/>
    <property type="match status" value="1"/>
</dbReference>
<dbReference type="EMBL" id="JAGISH010000014">
    <property type="protein sequence ID" value="MBP0484531.1"/>
    <property type="molecule type" value="Genomic_DNA"/>
</dbReference>
<dbReference type="PANTHER" id="PTHR42928:SF5">
    <property type="entry name" value="BLR1237 PROTEIN"/>
    <property type="match status" value="1"/>
</dbReference>
<dbReference type="SUPFAM" id="SSF53850">
    <property type="entry name" value="Periplasmic binding protein-like II"/>
    <property type="match status" value="1"/>
</dbReference>